<dbReference type="EMBL" id="HBKN01028541">
    <property type="protein sequence ID" value="CAE2312327.1"/>
    <property type="molecule type" value="Transcribed_RNA"/>
</dbReference>
<sequence>MSSFWPLQAANPRLSRCTSIPRFLHHLRCSTPYTPFSYASPPPLSPLLFSNTFHSTYSSTVTLVFSSIRVADFILIRFFLLSPFQAALSSTILAPWKQFFLRA</sequence>
<dbReference type="AlphaFoldDB" id="A0A6U6BCU0"/>
<evidence type="ECO:0000313" key="1">
    <source>
        <dbReference type="EMBL" id="CAE2312323.1"/>
    </source>
</evidence>
<accession>A0A6U6BCU0</accession>
<dbReference type="EMBL" id="HBKN01028538">
    <property type="protein sequence ID" value="CAE2312323.1"/>
    <property type="molecule type" value="Transcribed_RNA"/>
</dbReference>
<name>A0A6U6BCU0_GUITH</name>
<protein>
    <submittedName>
        <fullName evidence="1">Uncharacterized protein</fullName>
    </submittedName>
</protein>
<evidence type="ECO:0000313" key="2">
    <source>
        <dbReference type="EMBL" id="CAE2312324.1"/>
    </source>
</evidence>
<evidence type="ECO:0000313" key="4">
    <source>
        <dbReference type="EMBL" id="CAE2312328.1"/>
    </source>
</evidence>
<dbReference type="EMBL" id="HBKN01028542">
    <property type="protein sequence ID" value="CAE2312328.1"/>
    <property type="molecule type" value="Transcribed_RNA"/>
</dbReference>
<reference evidence="1" key="1">
    <citation type="submission" date="2021-01" db="EMBL/GenBank/DDBJ databases">
        <authorList>
            <person name="Corre E."/>
            <person name="Pelletier E."/>
            <person name="Niang G."/>
            <person name="Scheremetjew M."/>
            <person name="Finn R."/>
            <person name="Kale V."/>
            <person name="Holt S."/>
            <person name="Cochrane G."/>
            <person name="Meng A."/>
            <person name="Brown T."/>
            <person name="Cohen L."/>
        </authorList>
    </citation>
    <scope>NUCLEOTIDE SEQUENCE</scope>
    <source>
        <strain evidence="1">CCMP 2712</strain>
    </source>
</reference>
<gene>
    <name evidence="1" type="ORF">GTHE00462_LOCUS22115</name>
    <name evidence="2" type="ORF">GTHE00462_LOCUS22116</name>
    <name evidence="3" type="ORF">GTHE00462_LOCUS22118</name>
    <name evidence="4" type="ORF">GTHE00462_LOCUS22119</name>
</gene>
<organism evidence="1">
    <name type="scientific">Guillardia theta</name>
    <name type="common">Cryptophyte</name>
    <name type="synonym">Cryptomonas phi</name>
    <dbReference type="NCBI Taxonomy" id="55529"/>
    <lineage>
        <taxon>Eukaryota</taxon>
        <taxon>Cryptophyceae</taxon>
        <taxon>Pyrenomonadales</taxon>
        <taxon>Geminigeraceae</taxon>
        <taxon>Guillardia</taxon>
    </lineage>
</organism>
<dbReference type="EMBL" id="HBKN01028539">
    <property type="protein sequence ID" value="CAE2312324.1"/>
    <property type="molecule type" value="Transcribed_RNA"/>
</dbReference>
<proteinExistence type="predicted"/>
<evidence type="ECO:0000313" key="3">
    <source>
        <dbReference type="EMBL" id="CAE2312327.1"/>
    </source>
</evidence>